<dbReference type="EMBL" id="CAICTM010000986">
    <property type="protein sequence ID" value="CAB9519096.1"/>
    <property type="molecule type" value="Genomic_DNA"/>
</dbReference>
<feature type="chain" id="PRO_5040212206" evidence="2">
    <location>
        <begin position="29"/>
        <end position="282"/>
    </location>
</feature>
<sequence>MKINSKALQTTLLALFSLLGLLATPALGQRWQLEHQQLNANRNKWKSQNIQNYEYKYQKFGPNPQNIVYPWTVIVRGGVNAHANDGNNNPIYWATPPTMDTFFGIIQDAIINNAQRITVSYNSQSGYPTNIYIQKSNGEIYDVGISGFSSQRLRKRNLQNQNLQHEQQQLNANRNKWKSQNIQNYEYKYQNFGPNPQNIVYPWTVIVRGGVNAHANDGNNNPIYWATPPTMDTFFGIIQDAIVNNAQSITVIYNELGYPNAIHIQKSNGEVYNVGISAFFPQ</sequence>
<protein>
    <submittedName>
        <fullName evidence="3">Uncharacterized protein</fullName>
    </submittedName>
</protein>
<feature type="signal peptide" evidence="2">
    <location>
        <begin position="1"/>
        <end position="28"/>
    </location>
</feature>
<dbReference type="Pfam" id="PF19671">
    <property type="entry name" value="DUF6174"/>
    <property type="match status" value="2"/>
</dbReference>
<name>A0A9N8ECV3_9STRA</name>
<comment type="caution">
    <text evidence="3">The sequence shown here is derived from an EMBL/GenBank/DDBJ whole genome shotgun (WGS) entry which is preliminary data.</text>
</comment>
<organism evidence="3 4">
    <name type="scientific">Seminavis robusta</name>
    <dbReference type="NCBI Taxonomy" id="568900"/>
    <lineage>
        <taxon>Eukaryota</taxon>
        <taxon>Sar</taxon>
        <taxon>Stramenopiles</taxon>
        <taxon>Ochrophyta</taxon>
        <taxon>Bacillariophyta</taxon>
        <taxon>Bacillariophyceae</taxon>
        <taxon>Bacillariophycidae</taxon>
        <taxon>Naviculales</taxon>
        <taxon>Naviculaceae</taxon>
        <taxon>Seminavis</taxon>
    </lineage>
</organism>
<dbReference type="AlphaFoldDB" id="A0A9N8ECV3"/>
<evidence type="ECO:0000313" key="3">
    <source>
        <dbReference type="EMBL" id="CAB9519096.1"/>
    </source>
</evidence>
<reference evidence="3" key="1">
    <citation type="submission" date="2020-06" db="EMBL/GenBank/DDBJ databases">
        <authorList>
            <consortium name="Plant Systems Biology data submission"/>
        </authorList>
    </citation>
    <scope>NUCLEOTIDE SEQUENCE</scope>
    <source>
        <strain evidence="3">D6</strain>
    </source>
</reference>
<keyword evidence="1" id="KW-0175">Coiled coil</keyword>
<evidence type="ECO:0000313" key="4">
    <source>
        <dbReference type="Proteomes" id="UP001153069"/>
    </source>
</evidence>
<dbReference type="InterPro" id="IPR046172">
    <property type="entry name" value="DUF6174"/>
</dbReference>
<accession>A0A9N8ECV3</accession>
<keyword evidence="4" id="KW-1185">Reference proteome</keyword>
<dbReference type="Proteomes" id="UP001153069">
    <property type="component" value="Unassembled WGS sequence"/>
</dbReference>
<keyword evidence="2" id="KW-0732">Signal</keyword>
<feature type="coiled-coil region" evidence="1">
    <location>
        <begin position="153"/>
        <end position="180"/>
    </location>
</feature>
<evidence type="ECO:0000256" key="1">
    <source>
        <dbReference type="SAM" id="Coils"/>
    </source>
</evidence>
<evidence type="ECO:0000256" key="2">
    <source>
        <dbReference type="SAM" id="SignalP"/>
    </source>
</evidence>
<proteinExistence type="predicted"/>
<gene>
    <name evidence="3" type="ORF">SEMRO_988_G228360.1</name>
</gene>